<protein>
    <recommendedName>
        <fullName evidence="4">Lipoprotein</fullName>
    </recommendedName>
</protein>
<keyword evidence="3" id="KW-1185">Reference proteome</keyword>
<organism evidence="2 3">
    <name type="scientific">Streptococcus peroris ATCC 700780</name>
    <dbReference type="NCBI Taxonomy" id="888746"/>
    <lineage>
        <taxon>Bacteria</taxon>
        <taxon>Bacillati</taxon>
        <taxon>Bacillota</taxon>
        <taxon>Bacilli</taxon>
        <taxon>Lactobacillales</taxon>
        <taxon>Streptococcaceae</taxon>
        <taxon>Streptococcus</taxon>
    </lineage>
</organism>
<dbReference type="AlphaFoldDB" id="E8KDL2"/>
<accession>E8KDL2</accession>
<dbReference type="EMBL" id="AEVF01000013">
    <property type="protein sequence ID" value="EFX40110.1"/>
    <property type="molecule type" value="Genomic_DNA"/>
</dbReference>
<dbReference type="Proteomes" id="UP000010304">
    <property type="component" value="Unassembled WGS sequence"/>
</dbReference>
<evidence type="ECO:0000313" key="2">
    <source>
        <dbReference type="EMBL" id="EFX40110.1"/>
    </source>
</evidence>
<dbReference type="HOGENOM" id="CLU_629915_0_0_9"/>
<reference evidence="2 3" key="1">
    <citation type="submission" date="2010-12" db="EMBL/GenBank/DDBJ databases">
        <authorList>
            <person name="Muzny D."/>
            <person name="Qin X."/>
            <person name="Deng J."/>
            <person name="Jiang H."/>
            <person name="Liu Y."/>
            <person name="Qu J."/>
            <person name="Song X.-Z."/>
            <person name="Zhang L."/>
            <person name="Thornton R."/>
            <person name="Coyle M."/>
            <person name="Francisco L."/>
            <person name="Jackson L."/>
            <person name="Javaid M."/>
            <person name="Korchina V."/>
            <person name="Kovar C."/>
            <person name="Mata R."/>
            <person name="Mathew T."/>
            <person name="Ngo R."/>
            <person name="Nguyen L."/>
            <person name="Nguyen N."/>
            <person name="Okwuonu G."/>
            <person name="Ongeri F."/>
            <person name="Pham C."/>
            <person name="Simmons D."/>
            <person name="Wilczek-Boney K."/>
            <person name="Hale W."/>
            <person name="Jakkamsetti A."/>
            <person name="Pham P."/>
            <person name="Ruth R."/>
            <person name="San Lucas F."/>
            <person name="Warren J."/>
            <person name="Zhang J."/>
            <person name="Zhao Z."/>
            <person name="Zhou C."/>
            <person name="Zhu D."/>
            <person name="Lee S."/>
            <person name="Bess C."/>
            <person name="Blankenburg K."/>
            <person name="Forbes L."/>
            <person name="Fu Q."/>
            <person name="Gubbala S."/>
            <person name="Hirani K."/>
            <person name="Jayaseelan J.C."/>
            <person name="Lara F."/>
            <person name="Munidasa M."/>
            <person name="Palculict T."/>
            <person name="Patil S."/>
            <person name="Pu L.-L."/>
            <person name="Saada N."/>
            <person name="Tang L."/>
            <person name="Weissenberger G."/>
            <person name="Zhu Y."/>
            <person name="Hemphill L."/>
            <person name="Shang Y."/>
            <person name="Youmans B."/>
            <person name="Ayvaz T."/>
            <person name="Ross M."/>
            <person name="Santibanez J."/>
            <person name="Aqrawi P."/>
            <person name="Gross S."/>
            <person name="Joshi V."/>
            <person name="Fowler G."/>
            <person name="Nazareth L."/>
            <person name="Reid J."/>
            <person name="Worley K."/>
            <person name="Petrosino J."/>
            <person name="Highlander S."/>
            <person name="Gibbs R."/>
        </authorList>
    </citation>
    <scope>NUCLEOTIDE SEQUENCE [LARGE SCALE GENOMIC DNA]</scope>
    <source>
        <strain evidence="2 3">ATCC 700780</strain>
    </source>
</reference>
<dbReference type="OrthoDB" id="2222872at2"/>
<evidence type="ECO:0000256" key="1">
    <source>
        <dbReference type="SAM" id="SignalP"/>
    </source>
</evidence>
<feature type="chain" id="PRO_5003223625" description="Lipoprotein" evidence="1">
    <location>
        <begin position="30"/>
        <end position="427"/>
    </location>
</feature>
<keyword evidence="1" id="KW-0732">Signal</keyword>
<dbReference type="STRING" id="888746.HMPREF9180_1567"/>
<evidence type="ECO:0008006" key="4">
    <source>
        <dbReference type="Google" id="ProtNLM"/>
    </source>
</evidence>
<evidence type="ECO:0000313" key="3">
    <source>
        <dbReference type="Proteomes" id="UP000010304"/>
    </source>
</evidence>
<name>E8KDL2_9STRE</name>
<dbReference type="PROSITE" id="PS51257">
    <property type="entry name" value="PROKAR_LIPOPROTEIN"/>
    <property type="match status" value="1"/>
</dbReference>
<dbReference type="RefSeq" id="WP_006146338.1">
    <property type="nucleotide sequence ID" value="NZ_GL732463.1"/>
</dbReference>
<sequence length="427" mass="48808">MIRQTKKLFLCLLSLVVVFVIAGCGQNQASDKNANNAQQELNTITGEWQLTDIRNTVQKSFLTINMLPSTFGTLLNQFDTLDFRLKIEDGKADASYQFDLNKYAETRMKIDPGTHPDEKEFKKSLFKVIGSISNKYKASTVSLDESTGIFSYDTKGTVDESNKTVTFSEGLVLISTFPFSNSLAETSYTYSLKNGLLVLSVDIKEKEDVPVHFELRFNRVGATKEKKEPVSLEGKWEALNFRDTAERAAGYTDYLERNNKPTRLYYVKGAENIVPTLDIKGNGATYEYTVDYKVFIDPYLQNFFKDNKPDDALKKTYYSFNLHTYQTKFGKLKHHQFDFDMNQFIVKSVLKDIKIDATNQTITFPETPNILGLLLYGGENIEESATYQYSIDGDILTLTLEKVPAEKDINADHYPIRYEMKFKKIKE</sequence>
<comment type="caution">
    <text evidence="2">The sequence shown here is derived from an EMBL/GenBank/DDBJ whole genome shotgun (WGS) entry which is preliminary data.</text>
</comment>
<proteinExistence type="predicted"/>
<feature type="signal peptide" evidence="1">
    <location>
        <begin position="1"/>
        <end position="29"/>
    </location>
</feature>
<gene>
    <name evidence="2" type="ORF">HMPREF9180_1567</name>
</gene>